<name>A0A6J7H6J7_9ZZZZ</name>
<evidence type="ECO:0000256" key="1">
    <source>
        <dbReference type="SAM" id="Phobius"/>
    </source>
</evidence>
<dbReference type="InterPro" id="IPR025443">
    <property type="entry name" value="DUF4307"/>
</dbReference>
<keyword evidence="1" id="KW-1133">Transmembrane helix</keyword>
<dbReference type="EMBL" id="CAEZVB010000066">
    <property type="protein sequence ID" value="CAB4626308.1"/>
    <property type="molecule type" value="Genomic_DNA"/>
</dbReference>
<accession>A0A6J7H6J7</accession>
<protein>
    <submittedName>
        <fullName evidence="4">Unannotated protein</fullName>
    </submittedName>
</protein>
<gene>
    <name evidence="2" type="ORF">UFOPK1908_01195</name>
    <name evidence="3" type="ORF">UFOPK2282_00404</name>
    <name evidence="4" type="ORF">UFOPK3576_01187</name>
</gene>
<dbReference type="EMBL" id="CAEZWR010000032">
    <property type="protein sequence ID" value="CAB4658805.1"/>
    <property type="molecule type" value="Genomic_DNA"/>
</dbReference>
<evidence type="ECO:0000313" key="3">
    <source>
        <dbReference type="EMBL" id="CAB4658805.1"/>
    </source>
</evidence>
<evidence type="ECO:0000313" key="4">
    <source>
        <dbReference type="EMBL" id="CAB4911980.1"/>
    </source>
</evidence>
<keyword evidence="1" id="KW-0472">Membrane</keyword>
<reference evidence="4" key="1">
    <citation type="submission" date="2020-05" db="EMBL/GenBank/DDBJ databases">
        <authorList>
            <person name="Chiriac C."/>
            <person name="Salcher M."/>
            <person name="Ghai R."/>
            <person name="Kavagutti S V."/>
        </authorList>
    </citation>
    <scope>NUCLEOTIDE SEQUENCE</scope>
</reference>
<dbReference type="EMBL" id="CAFBMO010000052">
    <property type="protein sequence ID" value="CAB4911980.1"/>
    <property type="molecule type" value="Genomic_DNA"/>
</dbReference>
<feature type="transmembrane region" description="Helical" evidence="1">
    <location>
        <begin position="29"/>
        <end position="47"/>
    </location>
</feature>
<sequence length="154" mass="16654">MPSPFQPKQLSPEMVERYGLNHKSMTARIVTYTLAVGFAVVLGFVAFQITRPGSQASIISWKVIAPDRTDISFQVKTSSDDPLTCVLRAQDQSRADVGYARVPVTPVDGEIAMTYSLRTAIPSYTAEVLGCGDTKVPGPQFPIGVAPPSQPWTP</sequence>
<proteinExistence type="predicted"/>
<keyword evidence="1" id="KW-0812">Transmembrane</keyword>
<organism evidence="4">
    <name type="scientific">freshwater metagenome</name>
    <dbReference type="NCBI Taxonomy" id="449393"/>
    <lineage>
        <taxon>unclassified sequences</taxon>
        <taxon>metagenomes</taxon>
        <taxon>ecological metagenomes</taxon>
    </lineage>
</organism>
<dbReference type="AlphaFoldDB" id="A0A6J7H6J7"/>
<evidence type="ECO:0000313" key="2">
    <source>
        <dbReference type="EMBL" id="CAB4626308.1"/>
    </source>
</evidence>
<dbReference type="Pfam" id="PF14155">
    <property type="entry name" value="DUF4307"/>
    <property type="match status" value="1"/>
</dbReference>